<evidence type="ECO:0000313" key="1">
    <source>
        <dbReference type="EMBL" id="KAF9448078.1"/>
    </source>
</evidence>
<name>A0A9P5XBP9_9AGAR</name>
<gene>
    <name evidence="1" type="ORF">P691DRAFT_71387</name>
</gene>
<comment type="caution">
    <text evidence="1">The sequence shown here is derived from an EMBL/GenBank/DDBJ whole genome shotgun (WGS) entry which is preliminary data.</text>
</comment>
<reference evidence="1" key="1">
    <citation type="submission" date="2020-11" db="EMBL/GenBank/DDBJ databases">
        <authorList>
            <consortium name="DOE Joint Genome Institute"/>
            <person name="Ahrendt S."/>
            <person name="Riley R."/>
            <person name="Andreopoulos W."/>
            <person name="Labutti K."/>
            <person name="Pangilinan J."/>
            <person name="Ruiz-Duenas F.J."/>
            <person name="Barrasa J.M."/>
            <person name="Sanchez-Garcia M."/>
            <person name="Camarero S."/>
            <person name="Miyauchi S."/>
            <person name="Serrano A."/>
            <person name="Linde D."/>
            <person name="Babiker R."/>
            <person name="Drula E."/>
            <person name="Ayuso-Fernandez I."/>
            <person name="Pacheco R."/>
            <person name="Padilla G."/>
            <person name="Ferreira P."/>
            <person name="Barriuso J."/>
            <person name="Kellner H."/>
            <person name="Castanera R."/>
            <person name="Alfaro M."/>
            <person name="Ramirez L."/>
            <person name="Pisabarro A.G."/>
            <person name="Kuo A."/>
            <person name="Tritt A."/>
            <person name="Lipzen A."/>
            <person name="He G."/>
            <person name="Yan M."/>
            <person name="Ng V."/>
            <person name="Cullen D."/>
            <person name="Martin F."/>
            <person name="Rosso M.-N."/>
            <person name="Henrissat B."/>
            <person name="Hibbett D."/>
            <person name="Martinez A.T."/>
            <person name="Grigoriev I.V."/>
        </authorList>
    </citation>
    <scope>NUCLEOTIDE SEQUENCE</scope>
    <source>
        <strain evidence="1">MF-IS2</strain>
    </source>
</reference>
<dbReference type="Proteomes" id="UP000807342">
    <property type="component" value="Unassembled WGS sequence"/>
</dbReference>
<dbReference type="AlphaFoldDB" id="A0A9P5XBP9"/>
<organism evidence="1 2">
    <name type="scientific">Macrolepiota fuliginosa MF-IS2</name>
    <dbReference type="NCBI Taxonomy" id="1400762"/>
    <lineage>
        <taxon>Eukaryota</taxon>
        <taxon>Fungi</taxon>
        <taxon>Dikarya</taxon>
        <taxon>Basidiomycota</taxon>
        <taxon>Agaricomycotina</taxon>
        <taxon>Agaricomycetes</taxon>
        <taxon>Agaricomycetidae</taxon>
        <taxon>Agaricales</taxon>
        <taxon>Agaricineae</taxon>
        <taxon>Agaricaceae</taxon>
        <taxon>Macrolepiota</taxon>
    </lineage>
</organism>
<dbReference type="OrthoDB" id="3016366at2759"/>
<sequence>MHMGDLPDRSPHQPTELNSEELEPGMLYAVLTYRGDLASWNWGFFVSEPTTSPIGSSGTIFHVVSNNPGDEWKLDFEAMDVVSSPLVVTVVRLADVTFLGGYEEIVGKDSLLPIFKTVTIPAKASKQQLAEFSSRTWFLDAIFSLHDCGVLQCDDVWLLEREIRRCAFKAMEKYLENRGWTAYGSERCHSC</sequence>
<dbReference type="EMBL" id="MU151174">
    <property type="protein sequence ID" value="KAF9448078.1"/>
    <property type="molecule type" value="Genomic_DNA"/>
</dbReference>
<keyword evidence="2" id="KW-1185">Reference proteome</keyword>
<accession>A0A9P5XBP9</accession>
<protein>
    <submittedName>
        <fullName evidence="1">Uncharacterized protein</fullName>
    </submittedName>
</protein>
<evidence type="ECO:0000313" key="2">
    <source>
        <dbReference type="Proteomes" id="UP000807342"/>
    </source>
</evidence>
<proteinExistence type="predicted"/>